<dbReference type="Proteomes" id="UP000075304">
    <property type="component" value="Unassembled WGS sequence"/>
</dbReference>
<evidence type="ECO:0000313" key="1">
    <source>
        <dbReference type="EMBL" id="KYC73044.1"/>
    </source>
</evidence>
<dbReference type="PATRIC" id="fig|1398.25.peg.502"/>
<gene>
    <name evidence="1" type="ORF">B4099_1628</name>
</gene>
<dbReference type="EMBL" id="LQYI01000012">
    <property type="protein sequence ID" value="KYC73044.1"/>
    <property type="molecule type" value="Genomic_DNA"/>
</dbReference>
<name>A0A150KI64_HEYCO</name>
<sequence length="62" mass="7588">MRREETHWTAFQHKLFQQLHEKSRPVRLKPACFVHNGNSRRKMAKKKKTLHMGNMYRGFYTN</sequence>
<accession>A0A150KI64</accession>
<proteinExistence type="predicted"/>
<protein>
    <submittedName>
        <fullName evidence="1">Uncharacterized protein</fullName>
    </submittedName>
</protein>
<reference evidence="1 2" key="1">
    <citation type="submission" date="2016-01" db="EMBL/GenBank/DDBJ databases">
        <title>Genome Sequences of Twelve Sporeforming Bacillus Species Isolated from Foods.</title>
        <authorList>
            <person name="Berendsen E.M."/>
            <person name="Wells-Bennik M.H."/>
            <person name="Krawcyk A.O."/>
            <person name="De Jong A."/>
            <person name="Holsappel S."/>
            <person name="Eijlander R.T."/>
            <person name="Kuipers O.P."/>
        </authorList>
    </citation>
    <scope>NUCLEOTIDE SEQUENCE [LARGE SCALE GENOMIC DNA]</scope>
    <source>
        <strain evidence="1 2">B4099</strain>
    </source>
</reference>
<comment type="caution">
    <text evidence="1">The sequence shown here is derived from an EMBL/GenBank/DDBJ whole genome shotgun (WGS) entry which is preliminary data.</text>
</comment>
<dbReference type="AlphaFoldDB" id="A0A150KI64"/>
<organism evidence="1 2">
    <name type="scientific">Heyndrickxia coagulans</name>
    <name type="common">Weizmannia coagulans</name>
    <dbReference type="NCBI Taxonomy" id="1398"/>
    <lineage>
        <taxon>Bacteria</taxon>
        <taxon>Bacillati</taxon>
        <taxon>Bacillota</taxon>
        <taxon>Bacilli</taxon>
        <taxon>Bacillales</taxon>
        <taxon>Bacillaceae</taxon>
        <taxon>Heyndrickxia</taxon>
    </lineage>
</organism>
<evidence type="ECO:0000313" key="2">
    <source>
        <dbReference type="Proteomes" id="UP000075304"/>
    </source>
</evidence>